<dbReference type="AlphaFoldDB" id="A0A9N9GKT1"/>
<evidence type="ECO:0000313" key="1">
    <source>
        <dbReference type="EMBL" id="CAG8609070.1"/>
    </source>
</evidence>
<comment type="caution">
    <text evidence="1">The sequence shown here is derived from an EMBL/GenBank/DDBJ whole genome shotgun (WGS) entry which is preliminary data.</text>
</comment>
<evidence type="ECO:0000313" key="2">
    <source>
        <dbReference type="Proteomes" id="UP000789508"/>
    </source>
</evidence>
<sequence>EYDFCSIGNTGNFKDRTDEELVLEPGLISSSTVLVFMSTS</sequence>
<proteinExistence type="predicted"/>
<dbReference type="Proteomes" id="UP000789508">
    <property type="component" value="Unassembled WGS sequence"/>
</dbReference>
<name>A0A9N9GKT1_9GLOM</name>
<keyword evidence="2" id="KW-1185">Reference proteome</keyword>
<protein>
    <submittedName>
        <fullName evidence="1">7300_t:CDS:1</fullName>
    </submittedName>
</protein>
<accession>A0A9N9GKT1</accession>
<gene>
    <name evidence="1" type="ORF">ALEPTO_LOCUS8481</name>
</gene>
<reference evidence="1" key="1">
    <citation type="submission" date="2021-06" db="EMBL/GenBank/DDBJ databases">
        <authorList>
            <person name="Kallberg Y."/>
            <person name="Tangrot J."/>
            <person name="Rosling A."/>
        </authorList>
    </citation>
    <scope>NUCLEOTIDE SEQUENCE</scope>
    <source>
        <strain evidence="1">FL130A</strain>
    </source>
</reference>
<dbReference type="EMBL" id="CAJVPS010004876">
    <property type="protein sequence ID" value="CAG8609070.1"/>
    <property type="molecule type" value="Genomic_DNA"/>
</dbReference>
<feature type="non-terminal residue" evidence="1">
    <location>
        <position position="1"/>
    </location>
</feature>
<organism evidence="1 2">
    <name type="scientific">Ambispora leptoticha</name>
    <dbReference type="NCBI Taxonomy" id="144679"/>
    <lineage>
        <taxon>Eukaryota</taxon>
        <taxon>Fungi</taxon>
        <taxon>Fungi incertae sedis</taxon>
        <taxon>Mucoromycota</taxon>
        <taxon>Glomeromycotina</taxon>
        <taxon>Glomeromycetes</taxon>
        <taxon>Archaeosporales</taxon>
        <taxon>Ambisporaceae</taxon>
        <taxon>Ambispora</taxon>
    </lineage>
</organism>